<dbReference type="Gene3D" id="1.10.30.10">
    <property type="entry name" value="High mobility group box domain"/>
    <property type="match status" value="1"/>
</dbReference>
<organism evidence="12 13">
    <name type="scientific">Lates calcarifer</name>
    <name type="common">Barramundi</name>
    <name type="synonym">Holocentrus calcarifer</name>
    <dbReference type="NCBI Taxonomy" id="8187"/>
    <lineage>
        <taxon>Eukaryota</taxon>
        <taxon>Metazoa</taxon>
        <taxon>Chordata</taxon>
        <taxon>Craniata</taxon>
        <taxon>Vertebrata</taxon>
        <taxon>Euteleostomi</taxon>
        <taxon>Actinopterygii</taxon>
        <taxon>Neopterygii</taxon>
        <taxon>Teleostei</taxon>
        <taxon>Neoteleostei</taxon>
        <taxon>Acanthomorphata</taxon>
        <taxon>Carangaria</taxon>
        <taxon>Carangaria incertae sedis</taxon>
        <taxon>Centropomidae</taxon>
        <taxon>Lates</taxon>
    </lineage>
</organism>
<evidence type="ECO:0000313" key="13">
    <source>
        <dbReference type="Proteomes" id="UP000314980"/>
    </source>
</evidence>
<dbReference type="RefSeq" id="XP_018517941.1">
    <property type="nucleotide sequence ID" value="XM_018662425.2"/>
</dbReference>
<keyword evidence="3" id="KW-0879">Wnt signaling pathway</keyword>
<dbReference type="PROSITE" id="PS50118">
    <property type="entry name" value="HMG_BOX_2"/>
    <property type="match status" value="1"/>
</dbReference>
<dbReference type="GO" id="GO:1990907">
    <property type="term" value="C:beta-catenin-TCF complex"/>
    <property type="evidence" value="ECO:0007669"/>
    <property type="project" value="TreeGrafter"/>
</dbReference>
<evidence type="ECO:0000256" key="7">
    <source>
        <dbReference type="ARBA" id="ARBA00023163"/>
    </source>
</evidence>
<dbReference type="CDD" id="cd21996">
    <property type="entry name" value="HMG-box_TCF7-like"/>
    <property type="match status" value="1"/>
</dbReference>
<evidence type="ECO:0000313" key="15">
    <source>
        <dbReference type="RefSeq" id="XP_018517941.1"/>
    </source>
</evidence>
<feature type="DNA-binding region" description="HMG box" evidence="9">
    <location>
        <begin position="120"/>
        <end position="188"/>
    </location>
</feature>
<dbReference type="GO" id="GO:0000978">
    <property type="term" value="F:RNA polymerase II cis-regulatory region sequence-specific DNA binding"/>
    <property type="evidence" value="ECO:0007669"/>
    <property type="project" value="TreeGrafter"/>
</dbReference>
<keyword evidence="13" id="KW-1185">Reference proteome</keyword>
<dbReference type="GO" id="GO:0000981">
    <property type="term" value="F:DNA-binding transcription factor activity, RNA polymerase II-specific"/>
    <property type="evidence" value="ECO:0007669"/>
    <property type="project" value="TreeGrafter"/>
</dbReference>
<evidence type="ECO:0000256" key="10">
    <source>
        <dbReference type="SAM" id="MobiDB-lite"/>
    </source>
</evidence>
<dbReference type="Pfam" id="PF00505">
    <property type="entry name" value="HMG_box"/>
    <property type="match status" value="1"/>
</dbReference>
<dbReference type="OrthoDB" id="8858797at2759"/>
<evidence type="ECO:0000256" key="1">
    <source>
        <dbReference type="ARBA" id="ARBA00004123"/>
    </source>
</evidence>
<evidence type="ECO:0000256" key="6">
    <source>
        <dbReference type="ARBA" id="ARBA00023159"/>
    </source>
</evidence>
<dbReference type="STRING" id="8187.ENSLCAP00010011519"/>
<evidence type="ECO:0000256" key="5">
    <source>
        <dbReference type="ARBA" id="ARBA00023125"/>
    </source>
</evidence>
<name>A0A4W6CHW5_LATCA</name>
<keyword evidence="6" id="KW-0010">Activator</keyword>
<feature type="compositionally biased region" description="Basic and acidic residues" evidence="10">
    <location>
        <begin position="169"/>
        <end position="194"/>
    </location>
</feature>
<protein>
    <submittedName>
        <fullName evidence="14">Transcription factor 7-like 1 isoform X1</fullName>
    </submittedName>
    <submittedName>
        <fullName evidence="15">Transcription factor 7-like 1 isoform X2</fullName>
    </submittedName>
</protein>
<evidence type="ECO:0000256" key="9">
    <source>
        <dbReference type="PROSITE-ProRule" id="PRU00267"/>
    </source>
</evidence>
<dbReference type="InterPro" id="IPR009071">
    <property type="entry name" value="HMG_box_dom"/>
</dbReference>
<evidence type="ECO:0000256" key="4">
    <source>
        <dbReference type="ARBA" id="ARBA00023015"/>
    </source>
</evidence>
<proteinExistence type="inferred from homology"/>
<dbReference type="PANTHER" id="PTHR10373:SF38">
    <property type="entry name" value="PROTEIN PANGOLIN, ISOFORM J"/>
    <property type="match status" value="1"/>
</dbReference>
<dbReference type="GO" id="GO:0000785">
    <property type="term" value="C:chromatin"/>
    <property type="evidence" value="ECO:0007669"/>
    <property type="project" value="TreeGrafter"/>
</dbReference>
<dbReference type="PANTHER" id="PTHR10373">
    <property type="entry name" value="TRANSCRIPTION FACTOR 7 FAMILY MEMBER"/>
    <property type="match status" value="1"/>
</dbReference>
<evidence type="ECO:0000313" key="12">
    <source>
        <dbReference type="Ensembl" id="ENSLCAP00010011519.1"/>
    </source>
</evidence>
<evidence type="ECO:0000256" key="2">
    <source>
        <dbReference type="ARBA" id="ARBA00006569"/>
    </source>
</evidence>
<comment type="subcellular location">
    <subcellularLocation>
        <location evidence="1">Nucleus</location>
    </subcellularLocation>
</comment>
<evidence type="ECO:0000313" key="14">
    <source>
        <dbReference type="RefSeq" id="XP_018517940.1"/>
    </source>
</evidence>
<dbReference type="Proteomes" id="UP000694890">
    <property type="component" value="Linkage group LG9"/>
</dbReference>
<dbReference type="RefSeq" id="XP_018517940.1">
    <property type="nucleotide sequence ID" value="XM_018662424.2"/>
</dbReference>
<reference evidence="13" key="1">
    <citation type="submission" date="2015-09" db="EMBL/GenBank/DDBJ databases">
        <authorList>
            <person name="Sai Rama Sridatta P."/>
        </authorList>
    </citation>
    <scope>NUCLEOTIDE SEQUENCE [LARGE SCALE GENOMIC DNA]</scope>
</reference>
<dbReference type="SMART" id="SM00398">
    <property type="entry name" value="HMG"/>
    <property type="match status" value="1"/>
</dbReference>
<dbReference type="GeneTree" id="ENSGT00940000155535"/>
<evidence type="ECO:0000256" key="3">
    <source>
        <dbReference type="ARBA" id="ARBA00022687"/>
    </source>
</evidence>
<dbReference type="GeneID" id="108874054"/>
<gene>
    <name evidence="12 14 15" type="primary">LOC108874054</name>
</gene>
<dbReference type="Ensembl" id="ENSLCAT00010011764.1">
    <property type="protein sequence ID" value="ENSLCAP00010011519.1"/>
    <property type="gene ID" value="ENSLCAG00010005452.1"/>
</dbReference>
<reference evidence="14 15" key="2">
    <citation type="submission" date="2025-04" db="UniProtKB">
        <authorList>
            <consortium name="RefSeq"/>
        </authorList>
    </citation>
    <scope>IDENTIFICATION</scope>
    <source>
        <tissue evidence="14 15">Brain</tissue>
    </source>
</reference>
<accession>A0A4W6CHW5</accession>
<keyword evidence="7" id="KW-0804">Transcription</keyword>
<keyword evidence="4" id="KW-0805">Transcription regulation</keyword>
<comment type="similarity">
    <text evidence="2">Belongs to the TCF/LEF family.</text>
</comment>
<dbReference type="KEGG" id="lcf:108874054"/>
<dbReference type="InterPro" id="IPR024940">
    <property type="entry name" value="TCF/LEF"/>
</dbReference>
<reference evidence="12" key="3">
    <citation type="submission" date="2025-05" db="UniProtKB">
        <authorList>
            <consortium name="Ensembl"/>
        </authorList>
    </citation>
    <scope>IDENTIFICATION</scope>
</reference>
<evidence type="ECO:0000259" key="11">
    <source>
        <dbReference type="PROSITE" id="PS50118"/>
    </source>
</evidence>
<dbReference type="AlphaFoldDB" id="A0A4W6CHW5"/>
<dbReference type="InParanoid" id="A0A4W6CHW5"/>
<feature type="domain" description="HMG box" evidence="11">
    <location>
        <begin position="120"/>
        <end position="188"/>
    </location>
</feature>
<dbReference type="Proteomes" id="UP000314980">
    <property type="component" value="Unassembled WGS sequence"/>
</dbReference>
<evidence type="ECO:0000256" key="8">
    <source>
        <dbReference type="ARBA" id="ARBA00023242"/>
    </source>
</evidence>
<dbReference type="SUPFAM" id="SSF47095">
    <property type="entry name" value="HMG-box"/>
    <property type="match status" value="1"/>
</dbReference>
<keyword evidence="8 9" id="KW-0539">Nucleus</keyword>
<feature type="region of interest" description="Disordered" evidence="10">
    <location>
        <begin position="96"/>
        <end position="118"/>
    </location>
</feature>
<dbReference type="InterPro" id="IPR036910">
    <property type="entry name" value="HMG_box_dom_sf"/>
</dbReference>
<dbReference type="FunFam" id="1.10.30.10:FF:000001">
    <property type="entry name" value="transcription factor 7 isoform X2"/>
    <property type="match status" value="1"/>
</dbReference>
<keyword evidence="5 9" id="KW-0238">DNA-binding</keyword>
<feature type="region of interest" description="Disordered" evidence="10">
    <location>
        <begin position="169"/>
        <end position="222"/>
    </location>
</feature>
<dbReference type="GO" id="GO:0060070">
    <property type="term" value="P:canonical Wnt signaling pathway"/>
    <property type="evidence" value="ECO:0007669"/>
    <property type="project" value="TreeGrafter"/>
</dbReference>
<sequence>MLDRLLPLSTNNLCMIKMSCSQVKVTARQVLTARVRTCHISGYDGPGPSNVRAPPQQFNNVPVMGIPPDLKERLVPFRIFKEGILYRLPRALAPAAPPLNPPVSQKRQREAQQYADRPYIKKPPNAFMLFRKEQRPNVVAELNITESATVNTILGQRWQAMSKEQQAKYFEEADRERQLHEQRYPDWSPKDNYGKKKKRIRTKDSTLAEASASKPDKVTQQAKKQCVTPVQMAAMEPFTSQAAAMEAACTQTALKLLHRVTVPVCDTCGLPTRSLKEAQ</sequence>